<protein>
    <submittedName>
        <fullName evidence="3">Uncharacterized protein</fullName>
    </submittedName>
</protein>
<dbReference type="Proteomes" id="UP000038010">
    <property type="component" value="Unassembled WGS sequence"/>
</dbReference>
<evidence type="ECO:0000313" key="3">
    <source>
        <dbReference type="EMBL" id="KPI45501.1"/>
    </source>
</evidence>
<feature type="signal peptide" evidence="2">
    <location>
        <begin position="1"/>
        <end position="17"/>
    </location>
</feature>
<sequence>MRSSAVLTLTAVSGVFATPVVKRNGGKSCPSKTPTPTWGHPTPTPTWGEPPTKPTPTWGEHPPSGPPPENEPCTGYTCGNLFIGNALNCNNVDINLGTLIGGTTPAKDGPATGVRCGDLFWLNIGNCNSITVGKEKRTTGHTDPPSPPEDDCPDEEPPKDDPPMSTPPKDGPPAPAPPRDGDQCSGSVCGDLFWANVGNCNDISITGTVGGLLGGLLGGGKGSSGHNGEQVNGMRCGNLFFLNILNCNNVNVNLGIPIKGL</sequence>
<proteinExistence type="predicted"/>
<dbReference type="AlphaFoldDB" id="A0A0N0NRU6"/>
<comment type="caution">
    <text evidence="3">The sequence shown here is derived from an EMBL/GenBank/DDBJ whole genome shotgun (WGS) entry which is preliminary data.</text>
</comment>
<evidence type="ECO:0000313" key="4">
    <source>
        <dbReference type="Proteomes" id="UP000038010"/>
    </source>
</evidence>
<feature type="region of interest" description="Disordered" evidence="1">
    <location>
        <begin position="134"/>
        <end position="183"/>
    </location>
</feature>
<feature type="compositionally biased region" description="Low complexity" evidence="1">
    <location>
        <begin position="34"/>
        <end position="62"/>
    </location>
</feature>
<keyword evidence="4" id="KW-1185">Reference proteome</keyword>
<feature type="compositionally biased region" description="Acidic residues" evidence="1">
    <location>
        <begin position="148"/>
        <end position="158"/>
    </location>
</feature>
<dbReference type="RefSeq" id="XP_018005464.1">
    <property type="nucleotide sequence ID" value="XM_018148799.1"/>
</dbReference>
<evidence type="ECO:0000256" key="2">
    <source>
        <dbReference type="SAM" id="SignalP"/>
    </source>
</evidence>
<dbReference type="EMBL" id="LFJN01000001">
    <property type="protein sequence ID" value="KPI45501.1"/>
    <property type="molecule type" value="Genomic_DNA"/>
</dbReference>
<accession>A0A0N0NRU6</accession>
<keyword evidence="2" id="KW-0732">Signal</keyword>
<dbReference type="GeneID" id="28740668"/>
<feature type="chain" id="PRO_5005857002" evidence="2">
    <location>
        <begin position="18"/>
        <end position="261"/>
    </location>
</feature>
<dbReference type="VEuPathDB" id="FungiDB:AB675_835"/>
<gene>
    <name evidence="3" type="ORF">AB675_835</name>
</gene>
<evidence type="ECO:0000256" key="1">
    <source>
        <dbReference type="SAM" id="MobiDB-lite"/>
    </source>
</evidence>
<reference evidence="3 4" key="1">
    <citation type="submission" date="2015-06" db="EMBL/GenBank/DDBJ databases">
        <title>Draft genome of the ant-associated black yeast Phialophora attae CBS 131958.</title>
        <authorList>
            <person name="Moreno L.F."/>
            <person name="Stielow B.J."/>
            <person name="de Hoog S."/>
            <person name="Vicente V.A."/>
            <person name="Weiss V.A."/>
            <person name="de Vries M."/>
            <person name="Cruz L.M."/>
            <person name="Souza E.M."/>
        </authorList>
    </citation>
    <scope>NUCLEOTIDE SEQUENCE [LARGE SCALE GENOMIC DNA]</scope>
    <source>
        <strain evidence="3 4">CBS 131958</strain>
    </source>
</reference>
<feature type="region of interest" description="Disordered" evidence="1">
    <location>
        <begin position="23"/>
        <end position="69"/>
    </location>
</feature>
<organism evidence="3 4">
    <name type="scientific">Cyphellophora attinorum</name>
    <dbReference type="NCBI Taxonomy" id="1664694"/>
    <lineage>
        <taxon>Eukaryota</taxon>
        <taxon>Fungi</taxon>
        <taxon>Dikarya</taxon>
        <taxon>Ascomycota</taxon>
        <taxon>Pezizomycotina</taxon>
        <taxon>Eurotiomycetes</taxon>
        <taxon>Chaetothyriomycetidae</taxon>
        <taxon>Chaetothyriales</taxon>
        <taxon>Cyphellophoraceae</taxon>
        <taxon>Cyphellophora</taxon>
    </lineage>
</organism>
<name>A0A0N0NRU6_9EURO</name>
<feature type="compositionally biased region" description="Pro residues" evidence="1">
    <location>
        <begin position="164"/>
        <end position="178"/>
    </location>
</feature>